<geneLocation type="plasmid" evidence="1 2">
    <name>p15628A_320</name>
</geneLocation>
<organism evidence="1 2">
    <name type="scientific">Providencia rettgeri</name>
    <dbReference type="NCBI Taxonomy" id="587"/>
    <lineage>
        <taxon>Bacteria</taxon>
        <taxon>Pseudomonadati</taxon>
        <taxon>Pseudomonadota</taxon>
        <taxon>Gammaproteobacteria</taxon>
        <taxon>Enterobacterales</taxon>
        <taxon>Morganellaceae</taxon>
        <taxon>Providencia</taxon>
    </lineage>
</organism>
<evidence type="ECO:0000313" key="1">
    <source>
        <dbReference type="EMBL" id="WHT95805.1"/>
    </source>
</evidence>
<protein>
    <submittedName>
        <fullName evidence="1">Uncharacterized protein</fullName>
    </submittedName>
</protein>
<keyword evidence="1" id="KW-0614">Plasmid</keyword>
<dbReference type="AlphaFoldDB" id="A0AAJ6K4D3"/>
<dbReference type="Proteomes" id="UP000682358">
    <property type="component" value="Plasmid p15628A_320"/>
</dbReference>
<dbReference type="EMBL" id="CP123373">
    <property type="protein sequence ID" value="WHT95805.1"/>
    <property type="molecule type" value="Genomic_DNA"/>
</dbReference>
<name>A0AAJ6K4D3_PRORE</name>
<reference evidence="1" key="1">
    <citation type="submission" date="2023-04" db="EMBL/GenBank/DDBJ databases">
        <title>Co-integrate Col3M blaNDM-1-harbouring plasmids in clinical Providencia rettgeri isolates from Argentina.</title>
        <authorList>
            <person name="de Belder D."/>
            <person name="Martino F."/>
            <person name="Tijet N."/>
            <person name="Melano R.G."/>
            <person name="Faccone D."/>
            <person name="de Mendieta J.M."/>
            <person name="Rapoport M."/>
            <person name="Albornoz E."/>
            <person name="Petroni A."/>
            <person name="Tuduri E."/>
            <person name="Derdoy L."/>
            <person name="Cogut S."/>
            <person name="Errecalde L."/>
            <person name="Pasteran F."/>
            <person name="Corso A."/>
            <person name="Gomez S.A."/>
        </authorList>
    </citation>
    <scope>NUCLEOTIDE SEQUENCE</scope>
    <source>
        <strain evidence="1">PreM15628</strain>
        <plasmid evidence="1">p15628A_320</plasmid>
    </source>
</reference>
<evidence type="ECO:0000313" key="2">
    <source>
        <dbReference type="Proteomes" id="UP000682358"/>
    </source>
</evidence>
<proteinExistence type="predicted"/>
<sequence length="86" mass="9820">MQQNLHVYDDHAGIIYLADGREVKFDPKLYSSSYQAHSEAVKWAKETGVIGQNDDMVMFVHWGSGLQERLLSSLLKSLLTHGEYHQ</sequence>
<gene>
    <name evidence="1" type="ORF">KOF27_21610</name>
</gene>
<accession>A0AAJ6K4D3</accession>